<dbReference type="EMBL" id="BAAANO010000010">
    <property type="protein sequence ID" value="GAA2003736.1"/>
    <property type="molecule type" value="Genomic_DNA"/>
</dbReference>
<dbReference type="PANTHER" id="PTHR33653">
    <property type="entry name" value="RIBONUCLEASE VAPC2"/>
    <property type="match status" value="1"/>
</dbReference>
<feature type="domain" description="PIN" evidence="8">
    <location>
        <begin position="6"/>
        <end position="121"/>
    </location>
</feature>
<evidence type="ECO:0000256" key="6">
    <source>
        <dbReference type="ARBA" id="ARBA00022842"/>
    </source>
</evidence>
<dbReference type="PANTHER" id="PTHR33653:SF1">
    <property type="entry name" value="RIBONUCLEASE VAPC2"/>
    <property type="match status" value="1"/>
</dbReference>
<dbReference type="RefSeq" id="WP_344307738.1">
    <property type="nucleotide sequence ID" value="NZ_BAAANO010000010.1"/>
</dbReference>
<evidence type="ECO:0000256" key="3">
    <source>
        <dbReference type="ARBA" id="ARBA00022722"/>
    </source>
</evidence>
<evidence type="ECO:0000256" key="5">
    <source>
        <dbReference type="ARBA" id="ARBA00022801"/>
    </source>
</evidence>
<evidence type="ECO:0000256" key="1">
    <source>
        <dbReference type="ARBA" id="ARBA00001946"/>
    </source>
</evidence>
<dbReference type="Pfam" id="PF01850">
    <property type="entry name" value="PIN"/>
    <property type="match status" value="1"/>
</dbReference>
<gene>
    <name evidence="9" type="ORF">GCM10009755_11060</name>
</gene>
<organism evidence="9 10">
    <name type="scientific">Brevibacterium samyangense</name>
    <dbReference type="NCBI Taxonomy" id="366888"/>
    <lineage>
        <taxon>Bacteria</taxon>
        <taxon>Bacillati</taxon>
        <taxon>Actinomycetota</taxon>
        <taxon>Actinomycetes</taxon>
        <taxon>Micrococcales</taxon>
        <taxon>Brevibacteriaceae</taxon>
        <taxon>Brevibacterium</taxon>
    </lineage>
</organism>
<dbReference type="Proteomes" id="UP001500755">
    <property type="component" value="Unassembled WGS sequence"/>
</dbReference>
<comment type="cofactor">
    <cofactor evidence="1">
        <name>Mg(2+)</name>
        <dbReference type="ChEBI" id="CHEBI:18420"/>
    </cofactor>
</comment>
<comment type="caution">
    <text evidence="9">The sequence shown here is derived from an EMBL/GenBank/DDBJ whole genome shotgun (WGS) entry which is preliminary data.</text>
</comment>
<evidence type="ECO:0000256" key="4">
    <source>
        <dbReference type="ARBA" id="ARBA00022723"/>
    </source>
</evidence>
<dbReference type="InterPro" id="IPR029060">
    <property type="entry name" value="PIN-like_dom_sf"/>
</dbReference>
<reference evidence="9 10" key="1">
    <citation type="journal article" date="2019" name="Int. J. Syst. Evol. Microbiol.">
        <title>The Global Catalogue of Microorganisms (GCM) 10K type strain sequencing project: providing services to taxonomists for standard genome sequencing and annotation.</title>
        <authorList>
            <consortium name="The Broad Institute Genomics Platform"/>
            <consortium name="The Broad Institute Genome Sequencing Center for Infectious Disease"/>
            <person name="Wu L."/>
            <person name="Ma J."/>
        </authorList>
    </citation>
    <scope>NUCLEOTIDE SEQUENCE [LARGE SCALE GENOMIC DNA]</scope>
    <source>
        <strain evidence="9 10">JCM 14546</strain>
    </source>
</reference>
<evidence type="ECO:0000313" key="9">
    <source>
        <dbReference type="EMBL" id="GAA2003736.1"/>
    </source>
</evidence>
<keyword evidence="10" id="KW-1185">Reference proteome</keyword>
<name>A0ABN2TAW8_9MICO</name>
<keyword evidence="2" id="KW-1277">Toxin-antitoxin system</keyword>
<evidence type="ECO:0000256" key="7">
    <source>
        <dbReference type="ARBA" id="ARBA00038093"/>
    </source>
</evidence>
<protein>
    <submittedName>
        <fullName evidence="9">Type II toxin-antitoxin system VapC family toxin</fullName>
    </submittedName>
</protein>
<keyword evidence="5" id="KW-0378">Hydrolase</keyword>
<evidence type="ECO:0000256" key="2">
    <source>
        <dbReference type="ARBA" id="ARBA00022649"/>
    </source>
</evidence>
<accession>A0ABN2TAW8</accession>
<dbReference type="SUPFAM" id="SSF88723">
    <property type="entry name" value="PIN domain-like"/>
    <property type="match status" value="1"/>
</dbReference>
<evidence type="ECO:0000259" key="8">
    <source>
        <dbReference type="Pfam" id="PF01850"/>
    </source>
</evidence>
<sequence length="135" mass="15129">MGETTLVDTNVLLDVLTHDPTWFEWSAGALADAFDHGRVVINPLIFAEVSVGFDRLEDLEWALPSPYVERVALPWDAGFLAGKAFVAYRRRGGEKSALLPDFYIGAHAAVADYTLLTRDRRRFTTYFPTLRIVAP</sequence>
<evidence type="ECO:0000313" key="10">
    <source>
        <dbReference type="Proteomes" id="UP001500755"/>
    </source>
</evidence>
<keyword evidence="4" id="KW-0479">Metal-binding</keyword>
<dbReference type="InterPro" id="IPR002716">
    <property type="entry name" value="PIN_dom"/>
</dbReference>
<dbReference type="Gene3D" id="3.40.50.1010">
    <property type="entry name" value="5'-nuclease"/>
    <property type="match status" value="1"/>
</dbReference>
<comment type="similarity">
    <text evidence="7">Belongs to the PINc/VapC protein family.</text>
</comment>
<keyword evidence="6" id="KW-0460">Magnesium</keyword>
<proteinExistence type="inferred from homology"/>
<dbReference type="InterPro" id="IPR050556">
    <property type="entry name" value="Type_II_TA_system_RNase"/>
</dbReference>
<keyword evidence="3" id="KW-0540">Nuclease</keyword>